<evidence type="ECO:0000259" key="15">
    <source>
        <dbReference type="PROSITE" id="PS50023"/>
    </source>
</evidence>
<dbReference type="CDD" id="cd00086">
    <property type="entry name" value="homeodomain"/>
    <property type="match status" value="1"/>
</dbReference>
<dbReference type="FunFam" id="2.10.110.10:FF:000006">
    <property type="entry name" value="LIM homeobox transcription factor 1-beta"/>
    <property type="match status" value="1"/>
</dbReference>
<dbReference type="PROSITE" id="PS50071">
    <property type="entry name" value="HOMEOBOX_2"/>
    <property type="match status" value="1"/>
</dbReference>
<evidence type="ECO:0000313" key="18">
    <source>
        <dbReference type="Proteomes" id="UP001460270"/>
    </source>
</evidence>
<evidence type="ECO:0000256" key="6">
    <source>
        <dbReference type="ARBA" id="ARBA00023015"/>
    </source>
</evidence>
<evidence type="ECO:0000256" key="12">
    <source>
        <dbReference type="PROSITE-ProRule" id="PRU00108"/>
    </source>
</evidence>
<dbReference type="Pfam" id="PF00046">
    <property type="entry name" value="Homeodomain"/>
    <property type="match status" value="1"/>
</dbReference>
<evidence type="ECO:0000256" key="7">
    <source>
        <dbReference type="ARBA" id="ARBA00023038"/>
    </source>
</evidence>
<name>A0AAW0NGZ5_9GOBI</name>
<dbReference type="SMART" id="SM00389">
    <property type="entry name" value="HOX"/>
    <property type="match status" value="1"/>
</dbReference>
<evidence type="ECO:0000256" key="11">
    <source>
        <dbReference type="ARBA" id="ARBA00023242"/>
    </source>
</evidence>
<comment type="subcellular location">
    <subcellularLocation>
        <location evidence="1 12 14">Nucleus</location>
    </subcellularLocation>
</comment>
<evidence type="ECO:0000256" key="2">
    <source>
        <dbReference type="ARBA" id="ARBA00022473"/>
    </source>
</evidence>
<dbReference type="SUPFAM" id="SSF46689">
    <property type="entry name" value="Homeodomain-like"/>
    <property type="match status" value="1"/>
</dbReference>
<feature type="DNA-binding region" description="Homeobox" evidence="12">
    <location>
        <begin position="111"/>
        <end position="170"/>
    </location>
</feature>
<dbReference type="FunFam" id="1.10.10.60:FF:000095">
    <property type="entry name" value="LIM homeobox transcription factor 1 beta"/>
    <property type="match status" value="1"/>
</dbReference>
<gene>
    <name evidence="17" type="ORF">WMY93_021153</name>
</gene>
<accession>A0AAW0NGZ5</accession>
<keyword evidence="2" id="KW-0217">Developmental protein</keyword>
<protein>
    <submittedName>
        <fullName evidence="17">Uncharacterized protein</fullName>
    </submittedName>
</protein>
<dbReference type="PROSITE" id="PS00478">
    <property type="entry name" value="LIM_DOMAIN_1"/>
    <property type="match status" value="1"/>
</dbReference>
<dbReference type="InterPro" id="IPR050453">
    <property type="entry name" value="LIM_Homeobox_TF"/>
</dbReference>
<evidence type="ECO:0000256" key="8">
    <source>
        <dbReference type="ARBA" id="ARBA00023125"/>
    </source>
</evidence>
<evidence type="ECO:0000256" key="9">
    <source>
        <dbReference type="ARBA" id="ARBA00023155"/>
    </source>
</evidence>
<organism evidence="17 18">
    <name type="scientific">Mugilogobius chulae</name>
    <name type="common">yellowstripe goby</name>
    <dbReference type="NCBI Taxonomy" id="88201"/>
    <lineage>
        <taxon>Eukaryota</taxon>
        <taxon>Metazoa</taxon>
        <taxon>Chordata</taxon>
        <taxon>Craniata</taxon>
        <taxon>Vertebrata</taxon>
        <taxon>Euteleostomi</taxon>
        <taxon>Actinopterygii</taxon>
        <taxon>Neopterygii</taxon>
        <taxon>Teleostei</taxon>
        <taxon>Neoteleostei</taxon>
        <taxon>Acanthomorphata</taxon>
        <taxon>Gobiaria</taxon>
        <taxon>Gobiiformes</taxon>
        <taxon>Gobioidei</taxon>
        <taxon>Gobiidae</taxon>
        <taxon>Gobionellinae</taxon>
        <taxon>Mugilogobius</taxon>
    </lineage>
</organism>
<keyword evidence="11 12" id="KW-0539">Nucleus</keyword>
<dbReference type="InterPro" id="IPR009057">
    <property type="entry name" value="Homeodomain-like_sf"/>
</dbReference>
<dbReference type="PANTHER" id="PTHR24208">
    <property type="entry name" value="LIM/HOMEOBOX PROTEIN LHX"/>
    <property type="match status" value="1"/>
</dbReference>
<keyword evidence="4" id="KW-0677">Repeat</keyword>
<evidence type="ECO:0000256" key="10">
    <source>
        <dbReference type="ARBA" id="ARBA00023163"/>
    </source>
</evidence>
<dbReference type="InterPro" id="IPR001356">
    <property type="entry name" value="HD"/>
</dbReference>
<comment type="caution">
    <text evidence="17">The sequence shown here is derived from an EMBL/GenBank/DDBJ whole genome shotgun (WGS) entry which is preliminary data.</text>
</comment>
<dbReference type="AlphaFoldDB" id="A0AAW0NGZ5"/>
<dbReference type="InterPro" id="IPR001781">
    <property type="entry name" value="Znf_LIM"/>
</dbReference>
<evidence type="ECO:0000313" key="17">
    <source>
        <dbReference type="EMBL" id="KAK7895828.1"/>
    </source>
</evidence>
<dbReference type="GO" id="GO:0000981">
    <property type="term" value="F:DNA-binding transcription factor activity, RNA polymerase II-specific"/>
    <property type="evidence" value="ECO:0007669"/>
    <property type="project" value="InterPro"/>
</dbReference>
<dbReference type="PANTHER" id="PTHR24208:SF96">
    <property type="entry name" value="LIM HOMEOBOX TRANSCRIPTION FACTOR 1-BETA"/>
    <property type="match status" value="1"/>
</dbReference>
<evidence type="ECO:0000256" key="14">
    <source>
        <dbReference type="RuleBase" id="RU000682"/>
    </source>
</evidence>
<feature type="domain" description="LIM zinc-binding" evidence="15">
    <location>
        <begin position="27"/>
        <end position="86"/>
    </location>
</feature>
<evidence type="ECO:0000256" key="3">
    <source>
        <dbReference type="ARBA" id="ARBA00022723"/>
    </source>
</evidence>
<dbReference type="GO" id="GO:0000977">
    <property type="term" value="F:RNA polymerase II transcription regulatory region sequence-specific DNA binding"/>
    <property type="evidence" value="ECO:0007669"/>
    <property type="project" value="TreeGrafter"/>
</dbReference>
<dbReference type="PROSITE" id="PS50023">
    <property type="entry name" value="LIM_DOMAIN_2"/>
    <property type="match status" value="1"/>
</dbReference>
<keyword evidence="8 12" id="KW-0238">DNA-binding</keyword>
<dbReference type="GO" id="GO:0030182">
    <property type="term" value="P:neuron differentiation"/>
    <property type="evidence" value="ECO:0007669"/>
    <property type="project" value="TreeGrafter"/>
</dbReference>
<keyword evidence="10" id="KW-0804">Transcription</keyword>
<evidence type="ECO:0000259" key="16">
    <source>
        <dbReference type="PROSITE" id="PS50071"/>
    </source>
</evidence>
<dbReference type="CDD" id="cd09371">
    <property type="entry name" value="LIM1_Lmx1b"/>
    <property type="match status" value="1"/>
</dbReference>
<evidence type="ECO:0000256" key="4">
    <source>
        <dbReference type="ARBA" id="ARBA00022737"/>
    </source>
</evidence>
<keyword evidence="3 13" id="KW-0479">Metal-binding</keyword>
<dbReference type="Pfam" id="PF00412">
    <property type="entry name" value="LIM"/>
    <property type="match status" value="1"/>
</dbReference>
<dbReference type="SUPFAM" id="SSF57716">
    <property type="entry name" value="Glucocorticoid receptor-like (DNA-binding domain)"/>
    <property type="match status" value="1"/>
</dbReference>
<keyword evidence="6" id="KW-0805">Transcription regulation</keyword>
<dbReference type="GO" id="GO:0005634">
    <property type="term" value="C:nucleus"/>
    <property type="evidence" value="ECO:0007669"/>
    <property type="project" value="UniProtKB-SubCell"/>
</dbReference>
<evidence type="ECO:0000256" key="5">
    <source>
        <dbReference type="ARBA" id="ARBA00022833"/>
    </source>
</evidence>
<keyword evidence="7 13" id="KW-0440">LIM domain</keyword>
<proteinExistence type="predicted"/>
<dbReference type="EMBL" id="JBBPFD010000015">
    <property type="protein sequence ID" value="KAK7895828.1"/>
    <property type="molecule type" value="Genomic_DNA"/>
</dbReference>
<dbReference type="GO" id="GO:0046872">
    <property type="term" value="F:metal ion binding"/>
    <property type="evidence" value="ECO:0007669"/>
    <property type="project" value="UniProtKB-KW"/>
</dbReference>
<keyword evidence="18" id="KW-1185">Reference proteome</keyword>
<feature type="domain" description="Homeobox" evidence="16">
    <location>
        <begin position="109"/>
        <end position="169"/>
    </location>
</feature>
<dbReference type="InterPro" id="IPR017970">
    <property type="entry name" value="Homeobox_CS"/>
</dbReference>
<dbReference type="Proteomes" id="UP001460270">
    <property type="component" value="Unassembled WGS sequence"/>
</dbReference>
<dbReference type="SMART" id="SM00132">
    <property type="entry name" value="LIM"/>
    <property type="match status" value="1"/>
</dbReference>
<reference evidence="18" key="1">
    <citation type="submission" date="2024-04" db="EMBL/GenBank/DDBJ databases">
        <title>Salinicola lusitanus LLJ914,a marine bacterium isolated from the Okinawa Trough.</title>
        <authorList>
            <person name="Li J."/>
        </authorList>
    </citation>
    <scope>NUCLEOTIDE SEQUENCE [LARGE SCALE GENOMIC DNA]</scope>
</reference>
<keyword evidence="5 13" id="KW-0862">Zinc</keyword>
<evidence type="ECO:0000256" key="1">
    <source>
        <dbReference type="ARBA" id="ARBA00004123"/>
    </source>
</evidence>
<dbReference type="Gene3D" id="1.10.10.60">
    <property type="entry name" value="Homeodomain-like"/>
    <property type="match status" value="1"/>
</dbReference>
<evidence type="ECO:0000256" key="13">
    <source>
        <dbReference type="PROSITE-ProRule" id="PRU00125"/>
    </source>
</evidence>
<dbReference type="Gene3D" id="2.10.110.10">
    <property type="entry name" value="Cysteine Rich Protein"/>
    <property type="match status" value="1"/>
</dbReference>
<sequence>MLDYIKVEDCETCSPGLTADRGSPQQAVCEGCSRLISDRFLMRVNGAFWHEQCLQCAACQQPLTATCYFRDTKLYCKTHYQHEDEEVDVKLDIKSCEKSGKCPDDKDPRRPKRPRTILTTQQRRAFKASFEVSSKPCRKVRETLAAETGLSVRVVQVWFQNQRAKMKKLARRQQQQQEQNNTQRIGAEVMSSCMETLLTSYSRGGHVLGLDHSSYSTEYQQGLTPPQMPGDHMHPYGCDSMFHDIDSDTSLTSLSDCMMNTPDMVQAQAGNPIDHLYSMHSSYFTS</sequence>
<dbReference type="PROSITE" id="PS00027">
    <property type="entry name" value="HOMEOBOX_1"/>
    <property type="match status" value="1"/>
</dbReference>
<keyword evidence="9 12" id="KW-0371">Homeobox</keyword>